<comment type="caution">
    <text evidence="2">The sequence shown here is derived from an EMBL/GenBank/DDBJ whole genome shotgun (WGS) entry which is preliminary data.</text>
</comment>
<gene>
    <name evidence="2" type="ORF">GCM10012275_19980</name>
</gene>
<reference evidence="2" key="2">
    <citation type="submission" date="2020-09" db="EMBL/GenBank/DDBJ databases">
        <authorList>
            <person name="Sun Q."/>
            <person name="Zhou Y."/>
        </authorList>
    </citation>
    <scope>NUCLEOTIDE SEQUENCE</scope>
    <source>
        <strain evidence="2">CGMCC 4.5737</strain>
    </source>
</reference>
<dbReference type="PROSITE" id="PS51384">
    <property type="entry name" value="FAD_FR"/>
    <property type="match status" value="1"/>
</dbReference>
<dbReference type="InterPro" id="IPR017927">
    <property type="entry name" value="FAD-bd_FR_type"/>
</dbReference>
<keyword evidence="3" id="KW-1185">Reference proteome</keyword>
<dbReference type="AlphaFoldDB" id="A0A8J3CD84"/>
<dbReference type="InterPro" id="IPR013113">
    <property type="entry name" value="SIP_FAD-bd"/>
</dbReference>
<protein>
    <submittedName>
        <fullName evidence="2">Siderophore-interacting protein</fullName>
    </submittedName>
</protein>
<dbReference type="InterPro" id="IPR039261">
    <property type="entry name" value="FNR_nucleotide-bd"/>
</dbReference>
<dbReference type="Pfam" id="PF04954">
    <property type="entry name" value="SIP"/>
    <property type="match status" value="1"/>
</dbReference>
<feature type="domain" description="FAD-binding FR-type" evidence="1">
    <location>
        <begin position="1"/>
        <end position="115"/>
    </location>
</feature>
<evidence type="ECO:0000313" key="2">
    <source>
        <dbReference type="EMBL" id="GGM49071.1"/>
    </source>
</evidence>
<sequence>MVVATADLTPRMRRVVIAGEELRGFENGQLPADAVKLALPAAAAKTAPQLQPELTEGDTAPLYRAYTVRDYDPTTTHMTLDVLLHGDSPGSRWAREAEPGDRISWYGPRSDFYASPEASWHLILGDESALPAIAAILESLPRSTVARVFVEVADETDELSLTSPARAEITWLHRKGVPAGNSDLLERAVREMGPLRGTPQTWVAGEAGVVRTLRRYLLREQGLRRETVQASGYWRAGLDASQTDEAVLELARAATDDTSAAH</sequence>
<evidence type="ECO:0000259" key="1">
    <source>
        <dbReference type="PROSITE" id="PS51384"/>
    </source>
</evidence>
<accession>A0A8J3CD84</accession>
<dbReference type="GO" id="GO:0016491">
    <property type="term" value="F:oxidoreductase activity"/>
    <property type="evidence" value="ECO:0007669"/>
    <property type="project" value="InterPro"/>
</dbReference>
<dbReference type="InterPro" id="IPR007037">
    <property type="entry name" value="SIP_rossman_dom"/>
</dbReference>
<dbReference type="Gene3D" id="3.40.50.80">
    <property type="entry name" value="Nucleotide-binding domain of ferredoxin-NADP reductase (FNR) module"/>
    <property type="match status" value="1"/>
</dbReference>
<dbReference type="InterPro" id="IPR017938">
    <property type="entry name" value="Riboflavin_synthase-like_b-brl"/>
</dbReference>
<dbReference type="SUPFAM" id="SSF63380">
    <property type="entry name" value="Riboflavin synthase domain-like"/>
    <property type="match status" value="1"/>
</dbReference>
<dbReference type="Proteomes" id="UP000637578">
    <property type="component" value="Unassembled WGS sequence"/>
</dbReference>
<dbReference type="PANTHER" id="PTHR30157">
    <property type="entry name" value="FERRIC REDUCTASE, NADPH-DEPENDENT"/>
    <property type="match status" value="1"/>
</dbReference>
<proteinExistence type="predicted"/>
<dbReference type="EMBL" id="BMMK01000007">
    <property type="protein sequence ID" value="GGM49071.1"/>
    <property type="molecule type" value="Genomic_DNA"/>
</dbReference>
<dbReference type="CDD" id="cd06193">
    <property type="entry name" value="siderophore_interacting"/>
    <property type="match status" value="1"/>
</dbReference>
<evidence type="ECO:0000313" key="3">
    <source>
        <dbReference type="Proteomes" id="UP000637578"/>
    </source>
</evidence>
<organism evidence="2 3">
    <name type="scientific">Longimycelium tulufanense</name>
    <dbReference type="NCBI Taxonomy" id="907463"/>
    <lineage>
        <taxon>Bacteria</taxon>
        <taxon>Bacillati</taxon>
        <taxon>Actinomycetota</taxon>
        <taxon>Actinomycetes</taxon>
        <taxon>Pseudonocardiales</taxon>
        <taxon>Pseudonocardiaceae</taxon>
        <taxon>Longimycelium</taxon>
    </lineage>
</organism>
<name>A0A8J3CD84_9PSEU</name>
<dbReference type="InterPro" id="IPR039374">
    <property type="entry name" value="SIP_fam"/>
</dbReference>
<reference evidence="2" key="1">
    <citation type="journal article" date="2014" name="Int. J. Syst. Evol. Microbiol.">
        <title>Complete genome sequence of Corynebacterium casei LMG S-19264T (=DSM 44701T), isolated from a smear-ripened cheese.</title>
        <authorList>
            <consortium name="US DOE Joint Genome Institute (JGI-PGF)"/>
            <person name="Walter F."/>
            <person name="Albersmeier A."/>
            <person name="Kalinowski J."/>
            <person name="Ruckert C."/>
        </authorList>
    </citation>
    <scope>NUCLEOTIDE SEQUENCE</scope>
    <source>
        <strain evidence="2">CGMCC 4.5737</strain>
    </source>
</reference>
<dbReference type="PANTHER" id="PTHR30157:SF0">
    <property type="entry name" value="NADPH-DEPENDENT FERRIC-CHELATE REDUCTASE"/>
    <property type="match status" value="1"/>
</dbReference>
<dbReference type="Pfam" id="PF08021">
    <property type="entry name" value="FAD_binding_9"/>
    <property type="match status" value="1"/>
</dbReference>
<dbReference type="Gene3D" id="2.40.30.10">
    <property type="entry name" value="Translation factors"/>
    <property type="match status" value="1"/>
</dbReference>